<keyword evidence="2" id="KW-1185">Reference proteome</keyword>
<accession>A0A4Y7TJF5</accession>
<name>A0A4Y7TJF5_COPMI</name>
<organism evidence="1 2">
    <name type="scientific">Coprinellus micaceus</name>
    <name type="common">Glistening ink-cap mushroom</name>
    <name type="synonym">Coprinus micaceus</name>
    <dbReference type="NCBI Taxonomy" id="71717"/>
    <lineage>
        <taxon>Eukaryota</taxon>
        <taxon>Fungi</taxon>
        <taxon>Dikarya</taxon>
        <taxon>Basidiomycota</taxon>
        <taxon>Agaricomycotina</taxon>
        <taxon>Agaricomycetes</taxon>
        <taxon>Agaricomycetidae</taxon>
        <taxon>Agaricales</taxon>
        <taxon>Agaricineae</taxon>
        <taxon>Psathyrellaceae</taxon>
        <taxon>Coprinellus</taxon>
    </lineage>
</organism>
<dbReference type="EMBL" id="QPFP01000010">
    <property type="protein sequence ID" value="TEB34290.1"/>
    <property type="molecule type" value="Genomic_DNA"/>
</dbReference>
<evidence type="ECO:0000313" key="1">
    <source>
        <dbReference type="EMBL" id="TEB34290.1"/>
    </source>
</evidence>
<dbReference type="Proteomes" id="UP000298030">
    <property type="component" value="Unassembled WGS sequence"/>
</dbReference>
<protein>
    <submittedName>
        <fullName evidence="1">Uncharacterized protein</fullName>
    </submittedName>
</protein>
<reference evidence="1 2" key="1">
    <citation type="journal article" date="2019" name="Nat. Ecol. Evol.">
        <title>Megaphylogeny resolves global patterns of mushroom evolution.</title>
        <authorList>
            <person name="Varga T."/>
            <person name="Krizsan K."/>
            <person name="Foldi C."/>
            <person name="Dima B."/>
            <person name="Sanchez-Garcia M."/>
            <person name="Sanchez-Ramirez S."/>
            <person name="Szollosi G.J."/>
            <person name="Szarkandi J.G."/>
            <person name="Papp V."/>
            <person name="Albert L."/>
            <person name="Andreopoulos W."/>
            <person name="Angelini C."/>
            <person name="Antonin V."/>
            <person name="Barry K.W."/>
            <person name="Bougher N.L."/>
            <person name="Buchanan P."/>
            <person name="Buyck B."/>
            <person name="Bense V."/>
            <person name="Catcheside P."/>
            <person name="Chovatia M."/>
            <person name="Cooper J."/>
            <person name="Damon W."/>
            <person name="Desjardin D."/>
            <person name="Finy P."/>
            <person name="Geml J."/>
            <person name="Haridas S."/>
            <person name="Hughes K."/>
            <person name="Justo A."/>
            <person name="Karasinski D."/>
            <person name="Kautmanova I."/>
            <person name="Kiss B."/>
            <person name="Kocsube S."/>
            <person name="Kotiranta H."/>
            <person name="LaButti K.M."/>
            <person name="Lechner B.E."/>
            <person name="Liimatainen K."/>
            <person name="Lipzen A."/>
            <person name="Lukacs Z."/>
            <person name="Mihaltcheva S."/>
            <person name="Morgado L.N."/>
            <person name="Niskanen T."/>
            <person name="Noordeloos M.E."/>
            <person name="Ohm R.A."/>
            <person name="Ortiz-Santana B."/>
            <person name="Ovrebo C."/>
            <person name="Racz N."/>
            <person name="Riley R."/>
            <person name="Savchenko A."/>
            <person name="Shiryaev A."/>
            <person name="Soop K."/>
            <person name="Spirin V."/>
            <person name="Szebenyi C."/>
            <person name="Tomsovsky M."/>
            <person name="Tulloss R.E."/>
            <person name="Uehling J."/>
            <person name="Grigoriev I.V."/>
            <person name="Vagvolgyi C."/>
            <person name="Papp T."/>
            <person name="Martin F.M."/>
            <person name="Miettinen O."/>
            <person name="Hibbett D.S."/>
            <person name="Nagy L.G."/>
        </authorList>
    </citation>
    <scope>NUCLEOTIDE SEQUENCE [LARGE SCALE GENOMIC DNA]</scope>
    <source>
        <strain evidence="1 2">FP101781</strain>
    </source>
</reference>
<proteinExistence type="predicted"/>
<sequence>MTDNGVEGHTNSASRRAREALVCQGDHDVYAGGSPGDLLKAACELRGALLPWFMCGAAERIGDSGRGSGREMGCDEVRIMGSCEVGTGDCSDGGGEGSNSGGGGALSGFWGGLQGGRTSSSSLSAASRRRSARTWRGYGWGSSTKRVTRTLRGKWIGRTVVEAVFSGVPRSNLRVPISEELPG</sequence>
<gene>
    <name evidence="1" type="ORF">FA13DRAFT_78634</name>
</gene>
<comment type="caution">
    <text evidence="1">The sequence shown here is derived from an EMBL/GenBank/DDBJ whole genome shotgun (WGS) entry which is preliminary data.</text>
</comment>
<evidence type="ECO:0000313" key="2">
    <source>
        <dbReference type="Proteomes" id="UP000298030"/>
    </source>
</evidence>
<dbReference type="AlphaFoldDB" id="A0A4Y7TJF5"/>